<feature type="domain" description="AMP-dependent synthetase/ligase" evidence="5">
    <location>
        <begin position="215"/>
        <end position="287"/>
    </location>
</feature>
<dbReference type="InterPro" id="IPR045851">
    <property type="entry name" value="AMP-bd_C_sf"/>
</dbReference>
<accession>A0A0L7LJR2</accession>
<dbReference type="Pfam" id="PF13193">
    <property type="entry name" value="AMP-binding_C"/>
    <property type="match status" value="1"/>
</dbReference>
<organism evidence="7 8">
    <name type="scientific">Operophtera brumata</name>
    <name type="common">Winter moth</name>
    <name type="synonym">Phalaena brumata</name>
    <dbReference type="NCBI Taxonomy" id="104452"/>
    <lineage>
        <taxon>Eukaryota</taxon>
        <taxon>Metazoa</taxon>
        <taxon>Ecdysozoa</taxon>
        <taxon>Arthropoda</taxon>
        <taxon>Hexapoda</taxon>
        <taxon>Insecta</taxon>
        <taxon>Pterygota</taxon>
        <taxon>Neoptera</taxon>
        <taxon>Endopterygota</taxon>
        <taxon>Lepidoptera</taxon>
        <taxon>Glossata</taxon>
        <taxon>Ditrysia</taxon>
        <taxon>Geometroidea</taxon>
        <taxon>Geometridae</taxon>
        <taxon>Larentiinae</taxon>
        <taxon>Operophtera</taxon>
    </lineage>
</organism>
<evidence type="ECO:0000313" key="8">
    <source>
        <dbReference type="Proteomes" id="UP000037510"/>
    </source>
</evidence>
<sequence>MIQDKVVTNGVSLEVPAHMSVGQTFLDKVREYAELNIAVGLKDLGVKTGDVVAVCGDSRSEYIAAAMGAVCCGATATFFNALFTQETESIQHIVQVDGDPTASGVLALSSVETESDARCYEAEEVRDGKDTALIFYSSGTTGLPKGAMISHINILGGYSVKQCNNFLTIMPWYHVYGLISSLIILINHKRLINCLMLVPPVVVFIAKSPLLEKYDTMPNFKKLVEGYGMTETTFVVLKYIDEIEAKRGLRAIPGVKLKIVDCETREKLGPNEKGEVCVKGPVIMKGYIGNDAATRDAFDEEGYLKTGDIGYYNDEEHFFIIDRLKEIIKYKGHQVAPAAVESIVLQHSAVADCGVVGKPDEVAGELPTAFV</sequence>
<comment type="caution">
    <text evidence="7">The sequence shown here is derived from an EMBL/GenBank/DDBJ whole genome shotgun (WGS) entry which is preliminary data.</text>
</comment>
<evidence type="ECO:0000259" key="6">
    <source>
        <dbReference type="Pfam" id="PF13193"/>
    </source>
</evidence>
<dbReference type="PROSITE" id="PS00455">
    <property type="entry name" value="AMP_BINDING"/>
    <property type="match status" value="1"/>
</dbReference>
<comment type="subcellular location">
    <subcellularLocation>
        <location evidence="1">Peroxisome</location>
    </subcellularLocation>
</comment>
<protein>
    <submittedName>
        <fullName evidence="7">AMP dependent coa ligase</fullName>
    </submittedName>
</protein>
<dbReference type="InterPro" id="IPR025110">
    <property type="entry name" value="AMP-bd_C"/>
</dbReference>
<keyword evidence="4" id="KW-0576">Peroxisome</keyword>
<feature type="domain" description="AMP-binding enzyme C-terminal" evidence="6">
    <location>
        <begin position="340"/>
        <end position="371"/>
    </location>
</feature>
<dbReference type="Pfam" id="PF00501">
    <property type="entry name" value="AMP-binding"/>
    <property type="match status" value="2"/>
</dbReference>
<dbReference type="SUPFAM" id="SSF56801">
    <property type="entry name" value="Acetyl-CoA synthetase-like"/>
    <property type="match status" value="1"/>
</dbReference>
<keyword evidence="8" id="KW-1185">Reference proteome</keyword>
<reference evidence="7 8" key="1">
    <citation type="journal article" date="2015" name="Genome Biol. Evol.">
        <title>The genome of winter moth (Operophtera brumata) provides a genomic perspective on sexual dimorphism and phenology.</title>
        <authorList>
            <person name="Derks M.F."/>
            <person name="Smit S."/>
            <person name="Salis L."/>
            <person name="Schijlen E."/>
            <person name="Bossers A."/>
            <person name="Mateman C."/>
            <person name="Pijl A.S."/>
            <person name="de Ridder D."/>
            <person name="Groenen M.A."/>
            <person name="Visser M.E."/>
            <person name="Megens H.J."/>
        </authorList>
    </citation>
    <scope>NUCLEOTIDE SEQUENCE [LARGE SCALE GENOMIC DNA]</scope>
    <source>
        <strain evidence="7">WM2013NL</strain>
        <tissue evidence="7">Head and thorax</tissue>
    </source>
</reference>
<dbReference type="PANTHER" id="PTHR24096:SF149">
    <property type="entry name" value="AMP-BINDING DOMAIN-CONTAINING PROTEIN-RELATED"/>
    <property type="match status" value="1"/>
</dbReference>
<name>A0A0L7LJR2_OPEBR</name>
<feature type="non-terminal residue" evidence="7">
    <location>
        <position position="371"/>
    </location>
</feature>
<dbReference type="STRING" id="104452.A0A0L7LJR2"/>
<dbReference type="Gene3D" id="3.40.50.980">
    <property type="match status" value="4"/>
</dbReference>
<dbReference type="Gene3D" id="2.30.38.10">
    <property type="entry name" value="Luciferase, Domain 3"/>
    <property type="match status" value="1"/>
</dbReference>
<dbReference type="EMBL" id="JTDY01000918">
    <property type="protein sequence ID" value="KOB75446.1"/>
    <property type="molecule type" value="Genomic_DNA"/>
</dbReference>
<gene>
    <name evidence="7" type="ORF">OBRU01_07887</name>
</gene>
<evidence type="ECO:0000256" key="1">
    <source>
        <dbReference type="ARBA" id="ARBA00004275"/>
    </source>
</evidence>
<comment type="similarity">
    <text evidence="2">Belongs to the ATP-dependent AMP-binding enzyme family.</text>
</comment>
<dbReference type="InterPro" id="IPR000873">
    <property type="entry name" value="AMP-dep_synth/lig_dom"/>
</dbReference>
<dbReference type="PANTHER" id="PTHR24096">
    <property type="entry name" value="LONG-CHAIN-FATTY-ACID--COA LIGASE"/>
    <property type="match status" value="1"/>
</dbReference>
<evidence type="ECO:0000313" key="7">
    <source>
        <dbReference type="EMBL" id="KOB75446.1"/>
    </source>
</evidence>
<evidence type="ECO:0000259" key="5">
    <source>
        <dbReference type="Pfam" id="PF00501"/>
    </source>
</evidence>
<dbReference type="GO" id="GO:0016405">
    <property type="term" value="F:CoA-ligase activity"/>
    <property type="evidence" value="ECO:0007669"/>
    <property type="project" value="TreeGrafter"/>
</dbReference>
<evidence type="ECO:0000256" key="3">
    <source>
        <dbReference type="ARBA" id="ARBA00022598"/>
    </source>
</evidence>
<dbReference type="GO" id="GO:0005777">
    <property type="term" value="C:peroxisome"/>
    <property type="evidence" value="ECO:0007669"/>
    <property type="project" value="UniProtKB-SubCell"/>
</dbReference>
<dbReference type="AlphaFoldDB" id="A0A0L7LJR2"/>
<dbReference type="Gene3D" id="3.30.300.30">
    <property type="match status" value="1"/>
</dbReference>
<feature type="domain" description="AMP-dependent synthetase/ligase" evidence="5">
    <location>
        <begin position="87"/>
        <end position="184"/>
    </location>
</feature>
<keyword evidence="3 7" id="KW-0436">Ligase</keyword>
<dbReference type="InterPro" id="IPR020845">
    <property type="entry name" value="AMP-binding_CS"/>
</dbReference>
<proteinExistence type="inferred from homology"/>
<evidence type="ECO:0000256" key="2">
    <source>
        <dbReference type="ARBA" id="ARBA00006432"/>
    </source>
</evidence>
<evidence type="ECO:0000256" key="4">
    <source>
        <dbReference type="ARBA" id="ARBA00023140"/>
    </source>
</evidence>
<dbReference type="Proteomes" id="UP000037510">
    <property type="component" value="Unassembled WGS sequence"/>
</dbReference>